<comment type="caution">
    <text evidence="2">The sequence shown here is derived from an EMBL/GenBank/DDBJ whole genome shotgun (WGS) entry which is preliminary data.</text>
</comment>
<dbReference type="Proteomes" id="UP000230066">
    <property type="component" value="Unassembled WGS sequence"/>
</dbReference>
<keyword evidence="3" id="KW-1185">Reference proteome</keyword>
<accession>A0A4E0RZL9</accession>
<feature type="transmembrane region" description="Helical" evidence="1">
    <location>
        <begin position="12"/>
        <end position="31"/>
    </location>
</feature>
<keyword evidence="1" id="KW-1133">Transmembrane helix</keyword>
<dbReference type="EMBL" id="JXXN02002605">
    <property type="protein sequence ID" value="THD22670.1"/>
    <property type="molecule type" value="Genomic_DNA"/>
</dbReference>
<dbReference type="AlphaFoldDB" id="A0A4E0RZL9"/>
<evidence type="ECO:0000313" key="2">
    <source>
        <dbReference type="EMBL" id="THD22670.1"/>
    </source>
</evidence>
<protein>
    <submittedName>
        <fullName evidence="2">Uncharacterized protein</fullName>
    </submittedName>
</protein>
<reference evidence="2" key="1">
    <citation type="submission" date="2019-03" db="EMBL/GenBank/DDBJ databases">
        <title>Improved annotation for the trematode Fasciola hepatica.</title>
        <authorList>
            <person name="Choi Y.-J."/>
            <person name="Martin J."/>
            <person name="Mitreva M."/>
        </authorList>
    </citation>
    <scope>NUCLEOTIDE SEQUENCE [LARGE SCALE GENOMIC DNA]</scope>
</reference>
<evidence type="ECO:0000256" key="1">
    <source>
        <dbReference type="SAM" id="Phobius"/>
    </source>
</evidence>
<keyword evidence="1" id="KW-0472">Membrane</keyword>
<proteinExistence type="predicted"/>
<organism evidence="2 3">
    <name type="scientific">Fasciola hepatica</name>
    <name type="common">Liver fluke</name>
    <dbReference type="NCBI Taxonomy" id="6192"/>
    <lineage>
        <taxon>Eukaryota</taxon>
        <taxon>Metazoa</taxon>
        <taxon>Spiralia</taxon>
        <taxon>Lophotrochozoa</taxon>
        <taxon>Platyhelminthes</taxon>
        <taxon>Trematoda</taxon>
        <taxon>Digenea</taxon>
        <taxon>Plagiorchiida</taxon>
        <taxon>Echinostomata</taxon>
        <taxon>Echinostomatoidea</taxon>
        <taxon>Fasciolidae</taxon>
        <taxon>Fasciola</taxon>
    </lineage>
</organism>
<name>A0A4E0RZL9_FASHE</name>
<keyword evidence="1" id="KW-0812">Transmembrane</keyword>
<sequence>MNSWTGLTPNNLLPMILLSISLIMIGIFTIGPPVQKKHPNSSALTY</sequence>
<gene>
    <name evidence="2" type="ORF">D915_006526</name>
</gene>
<evidence type="ECO:0000313" key="3">
    <source>
        <dbReference type="Proteomes" id="UP000230066"/>
    </source>
</evidence>